<reference evidence="1" key="2">
    <citation type="journal article" date="2014" name="ISME J.">
        <title>Microbial stratification in low pH oxic and suboxic macroscopic growths along an acid mine drainage.</title>
        <authorList>
            <person name="Mendez-Garcia C."/>
            <person name="Mesa V."/>
            <person name="Sprenger R.R."/>
            <person name="Richter M."/>
            <person name="Diez M.S."/>
            <person name="Solano J."/>
            <person name="Bargiela R."/>
            <person name="Golyshina O.V."/>
            <person name="Manteca A."/>
            <person name="Ramos J.L."/>
            <person name="Gallego J.R."/>
            <person name="Llorente I."/>
            <person name="Martins Dos Santos V.A."/>
            <person name="Jensen O.N."/>
            <person name="Pelaez A.I."/>
            <person name="Sanchez J."/>
            <person name="Ferrer M."/>
        </authorList>
    </citation>
    <scope>NUCLEOTIDE SEQUENCE</scope>
</reference>
<feature type="non-terminal residue" evidence="1">
    <location>
        <position position="1"/>
    </location>
</feature>
<dbReference type="SUPFAM" id="SSF56281">
    <property type="entry name" value="Metallo-hydrolase/oxidoreductase"/>
    <property type="match status" value="1"/>
</dbReference>
<dbReference type="Gene3D" id="3.60.15.10">
    <property type="entry name" value="Ribonuclease Z/Hydroxyacylglutathione hydrolase-like"/>
    <property type="match status" value="1"/>
</dbReference>
<proteinExistence type="predicted"/>
<evidence type="ECO:0000313" key="1">
    <source>
        <dbReference type="EMBL" id="EQD28105.1"/>
    </source>
</evidence>
<organism evidence="1">
    <name type="scientific">mine drainage metagenome</name>
    <dbReference type="NCBI Taxonomy" id="410659"/>
    <lineage>
        <taxon>unclassified sequences</taxon>
        <taxon>metagenomes</taxon>
        <taxon>ecological metagenomes</taxon>
    </lineage>
</organism>
<dbReference type="InterPro" id="IPR036866">
    <property type="entry name" value="RibonucZ/Hydroxyglut_hydro"/>
</dbReference>
<protein>
    <submittedName>
        <fullName evidence="1">Metal-dependent hydrolase</fullName>
    </submittedName>
</protein>
<gene>
    <name evidence="1" type="ORF">B1A_21321</name>
</gene>
<dbReference type="AlphaFoldDB" id="T0ZEQ0"/>
<comment type="caution">
    <text evidence="1">The sequence shown here is derived from an EMBL/GenBank/DDBJ whole genome shotgun (WGS) entry which is preliminary data.</text>
</comment>
<dbReference type="GO" id="GO:0016787">
    <property type="term" value="F:hydrolase activity"/>
    <property type="evidence" value="ECO:0007669"/>
    <property type="project" value="UniProtKB-KW"/>
</dbReference>
<dbReference type="EMBL" id="AUZX01015759">
    <property type="protein sequence ID" value="EQD28105.1"/>
    <property type="molecule type" value="Genomic_DNA"/>
</dbReference>
<name>T0ZEQ0_9ZZZZ</name>
<keyword evidence="1" id="KW-0378">Hydrolase</keyword>
<accession>T0ZEQ0</accession>
<sequence length="150" mass="16251">PVFELKAVDDADSFTLGPLYCTTARTSHSIPTFAIRVESQGKGLTYTADTGESNSVEELAMNTELLLAECTWRLGQSYSGPPLHHDPATLAALILRANVKKAMITHVAYPNDRLEVADQLRSLVGQCEVLVAQDTMSIDVNIDIEAPPVP</sequence>
<reference evidence="1" key="1">
    <citation type="submission" date="2013-08" db="EMBL/GenBank/DDBJ databases">
        <authorList>
            <person name="Mendez C."/>
            <person name="Richter M."/>
            <person name="Ferrer M."/>
            <person name="Sanchez J."/>
        </authorList>
    </citation>
    <scope>NUCLEOTIDE SEQUENCE</scope>
</reference>